<feature type="transmembrane region" description="Helical" evidence="1">
    <location>
        <begin position="159"/>
        <end position="180"/>
    </location>
</feature>
<reference evidence="2 3" key="1">
    <citation type="submission" date="2021-01" db="EMBL/GenBank/DDBJ databases">
        <title>Chryseolinea sp. Jin1 Genome sequencing and assembly.</title>
        <authorList>
            <person name="Kim I."/>
        </authorList>
    </citation>
    <scope>NUCLEOTIDE SEQUENCE [LARGE SCALE GENOMIC DNA]</scope>
    <source>
        <strain evidence="2 3">Jin1</strain>
    </source>
</reference>
<dbReference type="Pfam" id="PF20221">
    <property type="entry name" value="DUF6580"/>
    <property type="match status" value="1"/>
</dbReference>
<organism evidence="2 3">
    <name type="scientific">Chryseolinea lacunae</name>
    <dbReference type="NCBI Taxonomy" id="2801331"/>
    <lineage>
        <taxon>Bacteria</taxon>
        <taxon>Pseudomonadati</taxon>
        <taxon>Bacteroidota</taxon>
        <taxon>Cytophagia</taxon>
        <taxon>Cytophagales</taxon>
        <taxon>Fulvivirgaceae</taxon>
        <taxon>Chryseolinea</taxon>
    </lineage>
</organism>
<evidence type="ECO:0000313" key="2">
    <source>
        <dbReference type="EMBL" id="MBL0741010.1"/>
    </source>
</evidence>
<keyword evidence="1" id="KW-0812">Transmembrane</keyword>
<keyword evidence="1" id="KW-0472">Membrane</keyword>
<feature type="transmembrane region" description="Helical" evidence="1">
    <location>
        <begin position="9"/>
        <end position="25"/>
    </location>
</feature>
<name>A0ABS1KNH3_9BACT</name>
<keyword evidence="3" id="KW-1185">Reference proteome</keyword>
<dbReference type="Proteomes" id="UP000613030">
    <property type="component" value="Unassembled WGS sequence"/>
</dbReference>
<accession>A0ABS1KNH3</accession>
<comment type="caution">
    <text evidence="2">The sequence shown here is derived from an EMBL/GenBank/DDBJ whole genome shotgun (WGS) entry which is preliminary data.</text>
</comment>
<dbReference type="RefSeq" id="WP_202008374.1">
    <property type="nucleotide sequence ID" value="NZ_JAERRB010000002.1"/>
</dbReference>
<evidence type="ECO:0000313" key="3">
    <source>
        <dbReference type="Proteomes" id="UP000613030"/>
    </source>
</evidence>
<feature type="transmembrane region" description="Helical" evidence="1">
    <location>
        <begin position="111"/>
        <end position="139"/>
    </location>
</feature>
<feature type="transmembrane region" description="Helical" evidence="1">
    <location>
        <begin position="56"/>
        <end position="75"/>
    </location>
</feature>
<feature type="transmembrane region" description="Helical" evidence="1">
    <location>
        <begin position="31"/>
        <end position="49"/>
    </location>
</feature>
<evidence type="ECO:0000256" key="1">
    <source>
        <dbReference type="SAM" id="Phobius"/>
    </source>
</evidence>
<dbReference type="EMBL" id="JAERRB010000002">
    <property type="protein sequence ID" value="MBL0741010.1"/>
    <property type="molecule type" value="Genomic_DNA"/>
</dbReference>
<keyword evidence="1" id="KW-1133">Transmembrane helix</keyword>
<dbReference type="InterPro" id="IPR046487">
    <property type="entry name" value="DUF6580"/>
</dbReference>
<protein>
    <submittedName>
        <fullName evidence="2">Uncharacterized protein</fullName>
    </submittedName>
</protein>
<feature type="transmembrane region" description="Helical" evidence="1">
    <location>
        <begin position="81"/>
        <end position="99"/>
    </location>
</feature>
<proteinExistence type="predicted"/>
<gene>
    <name evidence="2" type="ORF">JI741_07250</name>
</gene>
<sequence length="193" mass="21458">MNKLNPRPLVLAAIIVAVGIFRIATSSMHSPLAGFTPLGAMALFAGFYFEDKWKAYLLPLLTLWLSDIVLNRFVYLGEWMLFYDSFAWVYGSFALMVTIGQLFKEATVRNVALAAVITTVTHALISNFGVWLVGCTGTAEDIQYTPDLSGLFQCYAMGLPYMGNFLIGNLVFSAILFGGFEWMKRAFPKLQHA</sequence>